<gene>
    <name evidence="3" type="ORF">ACFFUU_05950</name>
</gene>
<keyword evidence="4" id="KW-1185">Reference proteome</keyword>
<dbReference type="GO" id="GO:0016746">
    <property type="term" value="F:acyltransferase activity"/>
    <property type="evidence" value="ECO:0007669"/>
    <property type="project" value="UniProtKB-KW"/>
</dbReference>
<reference evidence="3 4" key="1">
    <citation type="submission" date="2024-09" db="EMBL/GenBank/DDBJ databases">
        <authorList>
            <person name="Sun Q."/>
            <person name="Mori K."/>
        </authorList>
    </citation>
    <scope>NUCLEOTIDE SEQUENCE [LARGE SCALE GENOMIC DNA]</scope>
    <source>
        <strain evidence="3 4">CECT 8460</strain>
    </source>
</reference>
<feature type="transmembrane region" description="Helical" evidence="1">
    <location>
        <begin position="308"/>
        <end position="326"/>
    </location>
</feature>
<dbReference type="RefSeq" id="WP_290286091.1">
    <property type="nucleotide sequence ID" value="NZ_JAUFQN010000019.1"/>
</dbReference>
<keyword evidence="1" id="KW-0812">Transmembrane</keyword>
<organism evidence="3 4">
    <name type="scientific">Flavobacterium paronense</name>
    <dbReference type="NCBI Taxonomy" id="1392775"/>
    <lineage>
        <taxon>Bacteria</taxon>
        <taxon>Pseudomonadati</taxon>
        <taxon>Bacteroidota</taxon>
        <taxon>Flavobacteriia</taxon>
        <taxon>Flavobacteriales</taxon>
        <taxon>Flavobacteriaceae</taxon>
        <taxon>Flavobacterium</taxon>
    </lineage>
</organism>
<proteinExistence type="predicted"/>
<dbReference type="InterPro" id="IPR050879">
    <property type="entry name" value="Acyltransferase_3"/>
</dbReference>
<keyword evidence="3" id="KW-0012">Acyltransferase</keyword>
<feature type="domain" description="Acyltransferase 3" evidence="2">
    <location>
        <begin position="10"/>
        <end position="355"/>
    </location>
</feature>
<feature type="transmembrane region" description="Helical" evidence="1">
    <location>
        <begin position="144"/>
        <end position="161"/>
    </location>
</feature>
<feature type="transmembrane region" description="Helical" evidence="1">
    <location>
        <begin position="237"/>
        <end position="259"/>
    </location>
</feature>
<dbReference type="EC" id="2.3.-.-" evidence="3"/>
<feature type="transmembrane region" description="Helical" evidence="1">
    <location>
        <begin position="207"/>
        <end position="225"/>
    </location>
</feature>
<accession>A0ABV5GDF3</accession>
<keyword evidence="1" id="KW-0472">Membrane</keyword>
<keyword evidence="1" id="KW-1133">Transmembrane helix</keyword>
<dbReference type="InterPro" id="IPR002656">
    <property type="entry name" value="Acyl_transf_3_dom"/>
</dbReference>
<name>A0ABV5GDF3_9FLAO</name>
<sequence length="369" mass="43511">MADKAQRVFGLDLMRAMAICMVLCSHILWIYVPEDGLIRQLFALFGFLGVEFFFVLSGFLIGRILYKIYMKDDFTISSVFGFLKRRWFRTLPNYYLVLLINIVITMSLSYSMPNLGLYFIFLHNGFSKMSTFFPESWSLSVEEWAYFLLPFSLLLFSFFFKPKNKNRFFLIITLFLIAVFIFFKIVYQSNHQTTTIDEWNVSLKAVMIYRLDAILTGVLTAWISINYANFFIKFKFILAMVGSFFMLFMYFGMGFLQILPGNHPFVWNVVYLPLTSLSVAFFVPFFSQLEITTAFIKLPVVFISKISYSIYLLHYSVLLQLFMLFFDKKNTTLLHLHFITALYLTTTVIVSYIFYSFYEKPIMDLRDKN</sequence>
<feature type="transmembrane region" description="Helical" evidence="1">
    <location>
        <begin position="338"/>
        <end position="358"/>
    </location>
</feature>
<feature type="transmembrane region" description="Helical" evidence="1">
    <location>
        <begin position="38"/>
        <end position="61"/>
    </location>
</feature>
<keyword evidence="3" id="KW-0808">Transferase</keyword>
<evidence type="ECO:0000256" key="1">
    <source>
        <dbReference type="SAM" id="Phobius"/>
    </source>
</evidence>
<dbReference type="Pfam" id="PF01757">
    <property type="entry name" value="Acyl_transf_3"/>
    <property type="match status" value="1"/>
</dbReference>
<feature type="transmembrane region" description="Helical" evidence="1">
    <location>
        <begin position="94"/>
        <end position="121"/>
    </location>
</feature>
<evidence type="ECO:0000313" key="4">
    <source>
        <dbReference type="Proteomes" id="UP001589576"/>
    </source>
</evidence>
<dbReference type="PANTHER" id="PTHR23028">
    <property type="entry name" value="ACETYLTRANSFERASE"/>
    <property type="match status" value="1"/>
</dbReference>
<dbReference type="Proteomes" id="UP001589576">
    <property type="component" value="Unassembled WGS sequence"/>
</dbReference>
<feature type="transmembrane region" description="Helical" evidence="1">
    <location>
        <begin position="12"/>
        <end position="32"/>
    </location>
</feature>
<dbReference type="PANTHER" id="PTHR23028:SF53">
    <property type="entry name" value="ACYL_TRANSF_3 DOMAIN-CONTAINING PROTEIN"/>
    <property type="match status" value="1"/>
</dbReference>
<evidence type="ECO:0000259" key="2">
    <source>
        <dbReference type="Pfam" id="PF01757"/>
    </source>
</evidence>
<comment type="caution">
    <text evidence="3">The sequence shown here is derived from an EMBL/GenBank/DDBJ whole genome shotgun (WGS) entry which is preliminary data.</text>
</comment>
<dbReference type="EMBL" id="JBHMFB010000016">
    <property type="protein sequence ID" value="MFB9089137.1"/>
    <property type="molecule type" value="Genomic_DNA"/>
</dbReference>
<evidence type="ECO:0000313" key="3">
    <source>
        <dbReference type="EMBL" id="MFB9089137.1"/>
    </source>
</evidence>
<feature type="transmembrane region" description="Helical" evidence="1">
    <location>
        <begin position="168"/>
        <end position="187"/>
    </location>
</feature>
<feature type="transmembrane region" description="Helical" evidence="1">
    <location>
        <begin position="265"/>
        <end position="287"/>
    </location>
</feature>
<protein>
    <submittedName>
        <fullName evidence="3">Acyltransferase family protein</fullName>
        <ecNumber evidence="3">2.3.-.-</ecNumber>
    </submittedName>
</protein>